<dbReference type="EMBL" id="JANQDH010000072">
    <property type="protein sequence ID" value="MDH6060914.1"/>
    <property type="molecule type" value="Genomic_DNA"/>
</dbReference>
<keyword evidence="2" id="KW-1185">Reference proteome</keyword>
<accession>A0AA43KBW9</accession>
<organism evidence="1 2">
    <name type="scientific">Chrysosporum bergii ANA360D</name>
    <dbReference type="NCBI Taxonomy" id="617107"/>
    <lineage>
        <taxon>Bacteria</taxon>
        <taxon>Bacillati</taxon>
        <taxon>Cyanobacteriota</taxon>
        <taxon>Cyanophyceae</taxon>
        <taxon>Nostocales</taxon>
        <taxon>Nodulariaceae</taxon>
        <taxon>Chrysosporum</taxon>
    </lineage>
</organism>
<gene>
    <name evidence="1" type="ORF">NWP17_10755</name>
</gene>
<proteinExistence type="predicted"/>
<comment type="caution">
    <text evidence="1">The sequence shown here is derived from an EMBL/GenBank/DDBJ whole genome shotgun (WGS) entry which is preliminary data.</text>
</comment>
<dbReference type="RefSeq" id="WP_280654904.1">
    <property type="nucleotide sequence ID" value="NZ_JANQDH010000072.1"/>
</dbReference>
<evidence type="ECO:0000313" key="1">
    <source>
        <dbReference type="EMBL" id="MDH6060914.1"/>
    </source>
</evidence>
<name>A0AA43KBW9_9CYAN</name>
<reference evidence="1 2" key="1">
    <citation type="journal article" date="2023" name="J. Phycol.">
        <title>Chrysosporum ovalisporum is synonymous with the true-branching cyanobacterium Umezakia natans (Nostocales/Aphanizomenonaceae).</title>
        <authorList>
            <person name="McGregor G.B."/>
            <person name="Sendall B.C."/>
            <person name="Niiyama Y."/>
            <person name="Tuji A."/>
            <person name="Willis A."/>
        </authorList>
    </citation>
    <scope>NUCLEOTIDE SEQUENCE [LARGE SCALE GENOMIC DNA]</scope>
    <source>
        <strain evidence="1 2">ANA360D</strain>
    </source>
</reference>
<evidence type="ECO:0000313" key="2">
    <source>
        <dbReference type="Proteomes" id="UP001159387"/>
    </source>
</evidence>
<sequence length="59" mass="6981">MKIYAPNIHWFAFQLYKISNIDPNDSLIDKNLLWNTGNDIVRTTLHQDLHLSDRVDVEK</sequence>
<dbReference type="AlphaFoldDB" id="A0AA43KBW9"/>
<protein>
    <submittedName>
        <fullName evidence="1">Uncharacterized protein</fullName>
    </submittedName>
</protein>
<dbReference type="Proteomes" id="UP001159387">
    <property type="component" value="Unassembled WGS sequence"/>
</dbReference>